<dbReference type="RefSeq" id="WP_176350926.1">
    <property type="nucleotide sequence ID" value="NZ_JABWDJ010000505.1"/>
</dbReference>
<keyword evidence="3 6" id="KW-0812">Transmembrane</keyword>
<keyword evidence="4 6" id="KW-1133">Transmembrane helix</keyword>
<dbReference type="EMBL" id="JABWDJ010000505">
    <property type="protein sequence ID" value="NVB76467.1"/>
    <property type="molecule type" value="Genomic_DNA"/>
</dbReference>
<feature type="domain" description="ABC3 transporter permease C-terminal" evidence="7">
    <location>
        <begin position="39"/>
        <end position="105"/>
    </location>
</feature>
<organism evidence="8 9">
    <name type="scientific">Phocaeicola vulgatus</name>
    <name type="common">Bacteroides vulgatus</name>
    <dbReference type="NCBI Taxonomy" id="821"/>
    <lineage>
        <taxon>Bacteria</taxon>
        <taxon>Pseudomonadati</taxon>
        <taxon>Bacteroidota</taxon>
        <taxon>Bacteroidia</taxon>
        <taxon>Bacteroidales</taxon>
        <taxon>Bacteroidaceae</taxon>
        <taxon>Phocaeicola</taxon>
    </lineage>
</organism>
<evidence type="ECO:0000256" key="6">
    <source>
        <dbReference type="SAM" id="Phobius"/>
    </source>
</evidence>
<evidence type="ECO:0000256" key="4">
    <source>
        <dbReference type="ARBA" id="ARBA00022989"/>
    </source>
</evidence>
<keyword evidence="5 6" id="KW-0472">Membrane</keyword>
<dbReference type="InterPro" id="IPR003838">
    <property type="entry name" value="ABC3_permease_C"/>
</dbReference>
<dbReference type="Pfam" id="PF02687">
    <property type="entry name" value="FtsX"/>
    <property type="match status" value="1"/>
</dbReference>
<evidence type="ECO:0000256" key="3">
    <source>
        <dbReference type="ARBA" id="ARBA00022692"/>
    </source>
</evidence>
<comment type="caution">
    <text evidence="8">The sequence shown here is derived from an EMBL/GenBank/DDBJ whole genome shotgun (WGS) entry which is preliminary data.</text>
</comment>
<evidence type="ECO:0000313" key="8">
    <source>
        <dbReference type="EMBL" id="NVB76467.1"/>
    </source>
</evidence>
<comment type="subcellular location">
    <subcellularLocation>
        <location evidence="1">Cell membrane</location>
        <topology evidence="1">Multi-pass membrane protein</topology>
    </subcellularLocation>
</comment>
<evidence type="ECO:0000313" key="9">
    <source>
        <dbReference type="Proteomes" id="UP000524321"/>
    </source>
</evidence>
<reference evidence="8 9" key="2">
    <citation type="submission" date="2020-07" db="EMBL/GenBank/DDBJ databases">
        <title>Bacterial metabolism rescues the inhibition of intestinal drug absorption by food and drug additives.</title>
        <authorList>
            <person name="Zou L."/>
            <person name="Spanogiannopoulos P."/>
            <person name="Chien H.-C."/>
            <person name="Pieper L.M."/>
            <person name="Cai W."/>
            <person name="Khuri N."/>
            <person name="Pottel J."/>
            <person name="Vora B."/>
            <person name="Ni Z."/>
            <person name="Tsakalozou E."/>
            <person name="Zhang W."/>
            <person name="Shoichet B.K."/>
            <person name="Giacomini K.M."/>
            <person name="Turnbaugh P.J."/>
        </authorList>
    </citation>
    <scope>NUCLEOTIDE SEQUENCE [LARGE SCALE GENOMIC DNA]</scope>
    <source>
        <strain evidence="8 9">B33</strain>
    </source>
</reference>
<protein>
    <submittedName>
        <fullName evidence="8">ABC transporter permease</fullName>
    </submittedName>
</protein>
<keyword evidence="2" id="KW-1003">Cell membrane</keyword>
<dbReference type="Proteomes" id="UP000524321">
    <property type="component" value="Unassembled WGS sequence"/>
</dbReference>
<evidence type="ECO:0000256" key="5">
    <source>
        <dbReference type="ARBA" id="ARBA00023136"/>
    </source>
</evidence>
<dbReference type="AlphaFoldDB" id="A0A7Y6UBN4"/>
<evidence type="ECO:0000256" key="2">
    <source>
        <dbReference type="ARBA" id="ARBA00022475"/>
    </source>
</evidence>
<evidence type="ECO:0000256" key="1">
    <source>
        <dbReference type="ARBA" id="ARBA00004651"/>
    </source>
</evidence>
<evidence type="ECO:0000259" key="7">
    <source>
        <dbReference type="Pfam" id="PF02687"/>
    </source>
</evidence>
<gene>
    <name evidence="8" type="ORF">HUV05_23820</name>
</gene>
<name>A0A7Y6UBN4_PHOVU</name>
<feature type="non-terminal residue" evidence="8">
    <location>
        <position position="1"/>
    </location>
</feature>
<sequence length="113" mass="13335">YETVRYQYLPLKDLYYDKDHGKENKNYQYGNQSYVRVLMVVAFLVGIIGLLNFINIYTVIMSKRSREFGVKKVFGAGRTDIFLQIYAENILLTGLALLLCWALIEITRFFFFH</sequence>
<accession>A0A7Y6UBN4</accession>
<feature type="transmembrane region" description="Helical" evidence="6">
    <location>
        <begin position="34"/>
        <end position="60"/>
    </location>
</feature>
<feature type="non-terminal residue" evidence="8">
    <location>
        <position position="113"/>
    </location>
</feature>
<reference evidence="8 9" key="1">
    <citation type="submission" date="2020-04" db="EMBL/GenBank/DDBJ databases">
        <authorList>
            <person name="Pieper L."/>
        </authorList>
    </citation>
    <scope>NUCLEOTIDE SEQUENCE [LARGE SCALE GENOMIC DNA]</scope>
    <source>
        <strain evidence="8 9">B33</strain>
    </source>
</reference>
<proteinExistence type="predicted"/>
<dbReference type="GO" id="GO:0005886">
    <property type="term" value="C:plasma membrane"/>
    <property type="evidence" value="ECO:0007669"/>
    <property type="project" value="UniProtKB-SubCell"/>
</dbReference>
<feature type="transmembrane region" description="Helical" evidence="6">
    <location>
        <begin position="81"/>
        <end position="104"/>
    </location>
</feature>